<dbReference type="AlphaFoldDB" id="A0A183T9Y8"/>
<dbReference type="EMBL" id="UYSU01037968">
    <property type="protein sequence ID" value="VDL99671.1"/>
    <property type="molecule type" value="Genomic_DNA"/>
</dbReference>
<sequence>MPAAAVLEIDDIPQRRTGAKAGSHGNATGKPTVRFAEPYYVNCDTPTNGGLSSGTRVPATQAQLQLPGPERTDQSALKPRPGPHGSEPTRMPYTGPIPPPRLDTLSPDWIPQAGTGPWNAASGGGGSSGEDLLSYCSLGSVQSSSSSSTAITTGSSARFSTDTRSQWGQIQGHIETLISDLTALLDRERRGCVPTQAGVQRIKQLVNDLVCEVTLLRELIDTAREVAFRQRSTQLQHLLHRYRCDLQKEEESLNLTLFQLQGNDLQTKVSEQVTLEAVGASVRSLSTLLSALTVSSHSFLGLLSASSASSPSAGEDGGAARAAVAKEGDAELLIGVTLKEADSADDITPPATGDLASLLQVYAAQMQSHNLLVRDTVEEFLGFLRTRTARDKTMGQRAPLPTAGVVIAHAKFLLRCASQLVNLAASLSAALKDVAPDAVADGRPSAVNAERLQASIESAGDAVCEALKGLIAQTKEVAGYLSAPSLDLPQPAKCSGRPIISGPELERLVGAISRVASTTSDLKQLVVSVSNTASENRSSSSTNS</sequence>
<dbReference type="OrthoDB" id="5983572at2759"/>
<keyword evidence="3" id="KW-1185">Reference proteome</keyword>
<dbReference type="STRING" id="70667.A0A183T9Y8"/>
<evidence type="ECO:0000313" key="4">
    <source>
        <dbReference type="WBParaSite" id="SSLN_0001378901-mRNA-1"/>
    </source>
</evidence>
<reference evidence="4" key="1">
    <citation type="submission" date="2016-06" db="UniProtKB">
        <authorList>
            <consortium name="WormBaseParasite"/>
        </authorList>
    </citation>
    <scope>IDENTIFICATION</scope>
</reference>
<accession>A0A183T9Y8</accession>
<evidence type="ECO:0000313" key="2">
    <source>
        <dbReference type="EMBL" id="VDL99671.1"/>
    </source>
</evidence>
<protein>
    <submittedName>
        <fullName evidence="4">Non-specific serine/threonine protein kinase</fullName>
    </submittedName>
</protein>
<evidence type="ECO:0000313" key="3">
    <source>
        <dbReference type="Proteomes" id="UP000275846"/>
    </source>
</evidence>
<dbReference type="Proteomes" id="UP000275846">
    <property type="component" value="Unassembled WGS sequence"/>
</dbReference>
<dbReference type="Gene3D" id="1.20.120.230">
    <property type="entry name" value="Alpha-catenin/vinculin-like"/>
    <property type="match status" value="1"/>
</dbReference>
<reference evidence="2 3" key="2">
    <citation type="submission" date="2018-11" db="EMBL/GenBank/DDBJ databases">
        <authorList>
            <consortium name="Pathogen Informatics"/>
        </authorList>
    </citation>
    <scope>NUCLEOTIDE SEQUENCE [LARGE SCALE GENOMIC DNA]</scope>
    <source>
        <strain evidence="2 3">NST_G2</strain>
    </source>
</reference>
<organism evidence="4">
    <name type="scientific">Schistocephalus solidus</name>
    <name type="common">Tapeworm</name>
    <dbReference type="NCBI Taxonomy" id="70667"/>
    <lineage>
        <taxon>Eukaryota</taxon>
        <taxon>Metazoa</taxon>
        <taxon>Spiralia</taxon>
        <taxon>Lophotrochozoa</taxon>
        <taxon>Platyhelminthes</taxon>
        <taxon>Cestoda</taxon>
        <taxon>Eucestoda</taxon>
        <taxon>Diphyllobothriidea</taxon>
        <taxon>Diphyllobothriidae</taxon>
        <taxon>Schistocephalus</taxon>
    </lineage>
</organism>
<gene>
    <name evidence="2" type="ORF">SSLN_LOCUS13286</name>
</gene>
<evidence type="ECO:0000256" key="1">
    <source>
        <dbReference type="SAM" id="MobiDB-lite"/>
    </source>
</evidence>
<name>A0A183T9Y8_SCHSO</name>
<proteinExistence type="predicted"/>
<feature type="region of interest" description="Disordered" evidence="1">
    <location>
        <begin position="1"/>
        <end position="98"/>
    </location>
</feature>
<dbReference type="WBParaSite" id="SSLN_0001378901-mRNA-1">
    <property type="protein sequence ID" value="SSLN_0001378901-mRNA-1"/>
    <property type="gene ID" value="SSLN_0001378901"/>
</dbReference>
<feature type="compositionally biased region" description="Polar residues" evidence="1">
    <location>
        <begin position="44"/>
        <end position="64"/>
    </location>
</feature>